<reference evidence="2" key="1">
    <citation type="submission" date="2024-04" db="UniProtKB">
        <authorList>
            <consortium name="EnsemblMetazoa"/>
        </authorList>
    </citation>
    <scope>IDENTIFICATION</scope>
    <source>
        <strain evidence="2">EBRO</strain>
    </source>
</reference>
<feature type="compositionally biased region" description="Polar residues" evidence="1">
    <location>
        <begin position="44"/>
        <end position="61"/>
    </location>
</feature>
<evidence type="ECO:0000313" key="2">
    <source>
        <dbReference type="EnsemblMetazoa" id="ENSAATROPP004516"/>
    </source>
</evidence>
<dbReference type="Proteomes" id="UP000075880">
    <property type="component" value="Unassembled WGS sequence"/>
</dbReference>
<protein>
    <submittedName>
        <fullName evidence="2">Uncharacterized protein</fullName>
    </submittedName>
</protein>
<accession>A0AAG5D073</accession>
<feature type="region of interest" description="Disordered" evidence="1">
    <location>
        <begin position="44"/>
        <end position="72"/>
    </location>
</feature>
<organism evidence="2 3">
    <name type="scientific">Anopheles atroparvus</name>
    <name type="common">European mosquito</name>
    <dbReference type="NCBI Taxonomy" id="41427"/>
    <lineage>
        <taxon>Eukaryota</taxon>
        <taxon>Metazoa</taxon>
        <taxon>Ecdysozoa</taxon>
        <taxon>Arthropoda</taxon>
        <taxon>Hexapoda</taxon>
        <taxon>Insecta</taxon>
        <taxon>Pterygota</taxon>
        <taxon>Neoptera</taxon>
        <taxon>Endopterygota</taxon>
        <taxon>Diptera</taxon>
        <taxon>Nematocera</taxon>
        <taxon>Culicoidea</taxon>
        <taxon>Culicidae</taxon>
        <taxon>Anophelinae</taxon>
        <taxon>Anopheles</taxon>
    </lineage>
</organism>
<dbReference type="EnsemblMetazoa" id="ENSAATROPT004713">
    <property type="protein sequence ID" value="ENSAATROPP004516"/>
    <property type="gene ID" value="ENSAATROPG003752"/>
</dbReference>
<proteinExistence type="predicted"/>
<keyword evidence="3" id="KW-1185">Reference proteome</keyword>
<evidence type="ECO:0000256" key="1">
    <source>
        <dbReference type="SAM" id="MobiDB-lite"/>
    </source>
</evidence>
<sequence length="72" mass="8165">MMLTVRSMLDENKMAAVYSSQHLAWQKGNLLRQPNEAITNKFSHSSARQFGTSEASLQNATRIRFERHGNGN</sequence>
<feature type="compositionally biased region" description="Basic and acidic residues" evidence="1">
    <location>
        <begin position="63"/>
        <end position="72"/>
    </location>
</feature>
<dbReference type="AlphaFoldDB" id="A0AAG5D073"/>
<name>A0AAG5D073_ANOAO</name>
<evidence type="ECO:0000313" key="3">
    <source>
        <dbReference type="Proteomes" id="UP000075880"/>
    </source>
</evidence>